<protein>
    <recommendedName>
        <fullName evidence="8">GTPase Obg</fullName>
        <ecNumber evidence="8">3.6.5.-</ecNumber>
    </recommendedName>
    <alternativeName>
        <fullName evidence="8">GTP-binding protein Obg</fullName>
    </alternativeName>
</protein>
<keyword evidence="7 8" id="KW-0342">GTP-binding</keyword>
<evidence type="ECO:0000256" key="2">
    <source>
        <dbReference type="ARBA" id="ARBA00022490"/>
    </source>
</evidence>
<dbReference type="PIRSF" id="PIRSF002401">
    <property type="entry name" value="GTP_bd_Obg/CgtA"/>
    <property type="match status" value="1"/>
</dbReference>
<feature type="binding site" evidence="8">
    <location>
        <position position="173"/>
    </location>
    <ligand>
        <name>Mg(2+)</name>
        <dbReference type="ChEBI" id="CHEBI:18420"/>
    </ligand>
</feature>
<dbReference type="PANTHER" id="PTHR11702:SF31">
    <property type="entry name" value="MITOCHONDRIAL RIBOSOME-ASSOCIATED GTPASE 2"/>
    <property type="match status" value="1"/>
</dbReference>
<dbReference type="HAMAP" id="MF_01454">
    <property type="entry name" value="GTPase_Obg"/>
    <property type="match status" value="1"/>
</dbReference>
<keyword evidence="2 8" id="KW-0963">Cytoplasm</keyword>
<dbReference type="PROSITE" id="PS00905">
    <property type="entry name" value="GTP1_OBG"/>
    <property type="match status" value="1"/>
</dbReference>
<dbReference type="GO" id="GO:0005525">
    <property type="term" value="F:GTP binding"/>
    <property type="evidence" value="ECO:0007669"/>
    <property type="project" value="UniProtKB-UniRule"/>
</dbReference>
<proteinExistence type="inferred from homology"/>
<dbReference type="InterPro" id="IPR027417">
    <property type="entry name" value="P-loop_NTPase"/>
</dbReference>
<dbReference type="GO" id="GO:0043022">
    <property type="term" value="F:ribosome binding"/>
    <property type="evidence" value="ECO:0007669"/>
    <property type="project" value="UniProtKB-ARBA"/>
</dbReference>
<feature type="binding site" evidence="8">
    <location>
        <begin position="279"/>
        <end position="282"/>
    </location>
    <ligand>
        <name>GTP</name>
        <dbReference type="ChEBI" id="CHEBI:37565"/>
    </ligand>
</feature>
<comment type="subunit">
    <text evidence="8">Monomer.</text>
</comment>
<dbReference type="InterPro" id="IPR036726">
    <property type="entry name" value="GTP1_OBG_dom_sf"/>
</dbReference>
<evidence type="ECO:0000256" key="7">
    <source>
        <dbReference type="ARBA" id="ARBA00023134"/>
    </source>
</evidence>
<dbReference type="EMBL" id="CYUE01000012">
    <property type="protein sequence ID" value="CUK25271.1"/>
    <property type="molecule type" value="Genomic_DNA"/>
</dbReference>
<dbReference type="NCBIfam" id="NF008955">
    <property type="entry name" value="PRK12297.1"/>
    <property type="match status" value="1"/>
</dbReference>
<evidence type="ECO:0000256" key="5">
    <source>
        <dbReference type="ARBA" id="ARBA00022801"/>
    </source>
</evidence>
<dbReference type="Gene3D" id="3.40.50.300">
    <property type="entry name" value="P-loop containing nucleotide triphosphate hydrolases"/>
    <property type="match status" value="1"/>
</dbReference>
<feature type="domain" description="OBG-type G" evidence="10">
    <location>
        <begin position="160"/>
        <end position="327"/>
    </location>
</feature>
<dbReference type="PRINTS" id="PR00326">
    <property type="entry name" value="GTP1OBG"/>
</dbReference>
<dbReference type="AlphaFoldDB" id="A0A0P1INT2"/>
<dbReference type="PROSITE" id="PS51883">
    <property type="entry name" value="OBG"/>
    <property type="match status" value="1"/>
</dbReference>
<evidence type="ECO:0000256" key="3">
    <source>
        <dbReference type="ARBA" id="ARBA00022723"/>
    </source>
</evidence>
<comment type="cofactor">
    <cofactor evidence="8">
        <name>Mg(2+)</name>
        <dbReference type="ChEBI" id="CHEBI:18420"/>
    </cofactor>
</comment>
<sequence length="356" mass="38173">MKFLDLTKVYIRSGGGGGGCVSFRREKFIEYGGPDGGDGGNGGSVWAEAVEGLNTLIDFRYQQHFFAKSGQAGMGSGRTGARGDDIVLRVPVGTEIMDEDQETVLDDLTEVGQRVLLAKGGNGGWGNLHFKSSTNQAPRRANPGQPGIERTIWLRLKLIADVGLLGLPNAGKSTFLAATSNARPKIADYPFTTLYPNLGVVGVDGVEFVVADIPGLIEGASEGRGLGDLFLGHVERCAVLLHLVDGTSGDPAKDYETIIGELEAYGGVLAEKPRITVLNKIDTMDEEERAFLKEELETAIGGPVMLMSGASQENVTDVLRALRSQIDDNRLRMKQAEEEVTSNSTNEDEGDTTWQP</sequence>
<dbReference type="InterPro" id="IPR014100">
    <property type="entry name" value="GTP-bd_Obg/CgtA"/>
</dbReference>
<dbReference type="SUPFAM" id="SSF52540">
    <property type="entry name" value="P-loop containing nucleoside triphosphate hydrolases"/>
    <property type="match status" value="1"/>
</dbReference>
<dbReference type="STRING" id="1715691.TA5113_02867"/>
<name>A0A0P1INT2_9RHOB</name>
<feature type="binding site" evidence="8">
    <location>
        <begin position="212"/>
        <end position="215"/>
    </location>
    <ligand>
        <name>GTP</name>
        <dbReference type="ChEBI" id="CHEBI:37565"/>
    </ligand>
</feature>
<keyword evidence="5 8" id="KW-0378">Hydrolase</keyword>
<dbReference type="Proteomes" id="UP000051184">
    <property type="component" value="Unassembled WGS sequence"/>
</dbReference>
<dbReference type="Pfam" id="PF01926">
    <property type="entry name" value="MMR_HSR1"/>
    <property type="match status" value="1"/>
</dbReference>
<organism evidence="12 13">
    <name type="scientific">Cognatishimia activa</name>
    <dbReference type="NCBI Taxonomy" id="1715691"/>
    <lineage>
        <taxon>Bacteria</taxon>
        <taxon>Pseudomonadati</taxon>
        <taxon>Pseudomonadota</taxon>
        <taxon>Alphaproteobacteria</taxon>
        <taxon>Rhodobacterales</taxon>
        <taxon>Paracoccaceae</taxon>
        <taxon>Cognatishimia</taxon>
    </lineage>
</organism>
<dbReference type="NCBIfam" id="NF008956">
    <property type="entry name" value="PRK12299.1"/>
    <property type="match status" value="1"/>
</dbReference>
<evidence type="ECO:0000259" key="10">
    <source>
        <dbReference type="PROSITE" id="PS51710"/>
    </source>
</evidence>
<comment type="subcellular location">
    <subcellularLocation>
        <location evidence="8">Cytoplasm</location>
    </subcellularLocation>
</comment>
<dbReference type="PANTHER" id="PTHR11702">
    <property type="entry name" value="DEVELOPMENTALLY REGULATED GTP-BINDING PROTEIN-RELATED"/>
    <property type="match status" value="1"/>
</dbReference>
<dbReference type="InterPro" id="IPR031167">
    <property type="entry name" value="G_OBG"/>
</dbReference>
<comment type="function">
    <text evidence="8">An essential GTPase which binds GTP, GDP and possibly (p)ppGpp with moderate affinity, with high nucleotide exchange rates and a fairly low GTP hydrolysis rate. Plays a role in control of the cell cycle, stress response, ribosome biogenesis and in those bacteria that undergo differentiation, in morphogenesis control.</text>
</comment>
<dbReference type="GO" id="GO:0005737">
    <property type="term" value="C:cytoplasm"/>
    <property type="evidence" value="ECO:0007669"/>
    <property type="project" value="UniProtKB-SubCell"/>
</dbReference>
<dbReference type="PROSITE" id="PS51710">
    <property type="entry name" value="G_OBG"/>
    <property type="match status" value="1"/>
</dbReference>
<accession>A0A0P1INT2</accession>
<feature type="binding site" evidence="8">
    <location>
        <begin position="308"/>
        <end position="310"/>
    </location>
    <ligand>
        <name>GTP</name>
        <dbReference type="ChEBI" id="CHEBI:37565"/>
    </ligand>
</feature>
<evidence type="ECO:0000256" key="6">
    <source>
        <dbReference type="ARBA" id="ARBA00022842"/>
    </source>
</evidence>
<dbReference type="OrthoDB" id="9807318at2"/>
<dbReference type="CDD" id="cd01898">
    <property type="entry name" value="Obg"/>
    <property type="match status" value="1"/>
</dbReference>
<dbReference type="NCBIfam" id="TIGR02729">
    <property type="entry name" value="Obg_CgtA"/>
    <property type="match status" value="1"/>
</dbReference>
<dbReference type="RefSeq" id="WP_058314255.1">
    <property type="nucleotide sequence ID" value="NZ_CYTO01000024.1"/>
</dbReference>
<dbReference type="InterPro" id="IPR045086">
    <property type="entry name" value="OBG_GTPase"/>
</dbReference>
<evidence type="ECO:0000256" key="1">
    <source>
        <dbReference type="ARBA" id="ARBA00007699"/>
    </source>
</evidence>
<dbReference type="Gene3D" id="2.70.210.12">
    <property type="entry name" value="GTP1/OBG domain"/>
    <property type="match status" value="1"/>
</dbReference>
<dbReference type="Pfam" id="PF01018">
    <property type="entry name" value="GTP1_OBG"/>
    <property type="match status" value="1"/>
</dbReference>
<keyword evidence="13" id="KW-1185">Reference proteome</keyword>
<keyword evidence="6 8" id="KW-0460">Magnesium</keyword>
<dbReference type="GO" id="GO:0042254">
    <property type="term" value="P:ribosome biogenesis"/>
    <property type="evidence" value="ECO:0007669"/>
    <property type="project" value="UniProtKB-UniRule"/>
</dbReference>
<keyword evidence="4 8" id="KW-0547">Nucleotide-binding</keyword>
<dbReference type="GO" id="GO:0003924">
    <property type="term" value="F:GTPase activity"/>
    <property type="evidence" value="ECO:0007669"/>
    <property type="project" value="UniProtKB-UniRule"/>
</dbReference>
<dbReference type="EC" id="3.6.5.-" evidence="8"/>
<feature type="binding site" evidence="8">
    <location>
        <position position="193"/>
    </location>
    <ligand>
        <name>Mg(2+)</name>
        <dbReference type="ChEBI" id="CHEBI:18420"/>
    </ligand>
</feature>
<evidence type="ECO:0000313" key="12">
    <source>
        <dbReference type="EMBL" id="CUK25271.1"/>
    </source>
</evidence>
<comment type="similarity">
    <text evidence="1 8">Belongs to the TRAFAC class OBG-HflX-like GTPase superfamily. OBG GTPase family.</text>
</comment>
<dbReference type="InterPro" id="IPR006074">
    <property type="entry name" value="GTP1-OBG_CS"/>
</dbReference>
<dbReference type="SUPFAM" id="SSF82051">
    <property type="entry name" value="Obg GTP-binding protein N-terminal domain"/>
    <property type="match status" value="1"/>
</dbReference>
<feature type="domain" description="Obg" evidence="11">
    <location>
        <begin position="1"/>
        <end position="159"/>
    </location>
</feature>
<evidence type="ECO:0000256" key="4">
    <source>
        <dbReference type="ARBA" id="ARBA00022741"/>
    </source>
</evidence>
<keyword evidence="3 8" id="KW-0479">Metal-binding</keyword>
<feature type="region of interest" description="Disordered" evidence="9">
    <location>
        <begin position="334"/>
        <end position="356"/>
    </location>
</feature>
<dbReference type="FunFam" id="2.70.210.12:FF:000001">
    <property type="entry name" value="GTPase Obg"/>
    <property type="match status" value="1"/>
</dbReference>
<evidence type="ECO:0000259" key="11">
    <source>
        <dbReference type="PROSITE" id="PS51883"/>
    </source>
</evidence>
<evidence type="ECO:0000313" key="13">
    <source>
        <dbReference type="Proteomes" id="UP000051184"/>
    </source>
</evidence>
<feature type="compositionally biased region" description="Acidic residues" evidence="9">
    <location>
        <begin position="346"/>
        <end position="356"/>
    </location>
</feature>
<feature type="binding site" evidence="8">
    <location>
        <begin position="191"/>
        <end position="195"/>
    </location>
    <ligand>
        <name>GTP</name>
        <dbReference type="ChEBI" id="CHEBI:37565"/>
    </ligand>
</feature>
<evidence type="ECO:0000256" key="9">
    <source>
        <dbReference type="SAM" id="MobiDB-lite"/>
    </source>
</evidence>
<evidence type="ECO:0000256" key="8">
    <source>
        <dbReference type="HAMAP-Rule" id="MF_01454"/>
    </source>
</evidence>
<gene>
    <name evidence="12" type="primary">cgtA</name>
    <name evidence="8" type="synonym">obg</name>
    <name evidence="12" type="ORF">TA5114_01064</name>
</gene>
<dbReference type="InterPro" id="IPR006169">
    <property type="entry name" value="GTP1_OBG_dom"/>
</dbReference>
<feature type="binding site" evidence="8">
    <location>
        <begin position="166"/>
        <end position="173"/>
    </location>
    <ligand>
        <name>GTP</name>
        <dbReference type="ChEBI" id="CHEBI:37565"/>
    </ligand>
</feature>
<dbReference type="GO" id="GO:0000287">
    <property type="term" value="F:magnesium ion binding"/>
    <property type="evidence" value="ECO:0007669"/>
    <property type="project" value="InterPro"/>
</dbReference>
<dbReference type="InterPro" id="IPR006073">
    <property type="entry name" value="GTP-bd"/>
</dbReference>
<reference evidence="13" key="1">
    <citation type="submission" date="2015-09" db="EMBL/GenBank/DDBJ databases">
        <authorList>
            <person name="Rodrigo-Torres Lidia"/>
            <person name="Arahal R.David."/>
        </authorList>
    </citation>
    <scope>NUCLEOTIDE SEQUENCE [LARGE SCALE GENOMIC DNA]</scope>
    <source>
        <strain evidence="13">CECT 5114</strain>
    </source>
</reference>